<protein>
    <submittedName>
        <fullName evidence="2">Uncharacterized protein</fullName>
    </submittedName>
</protein>
<dbReference type="InterPro" id="IPR032675">
    <property type="entry name" value="LRR_dom_sf"/>
</dbReference>
<dbReference type="AlphaFoldDB" id="A0A0G4FU96"/>
<name>A0A0G4FU96_9ALVE</name>
<dbReference type="PhylomeDB" id="A0A0G4FU96"/>
<proteinExistence type="predicted"/>
<feature type="region of interest" description="Disordered" evidence="1">
    <location>
        <begin position="490"/>
        <end position="527"/>
    </location>
</feature>
<dbReference type="EMBL" id="CDMZ01000612">
    <property type="protein sequence ID" value="CEM17898.1"/>
    <property type="molecule type" value="Genomic_DNA"/>
</dbReference>
<dbReference type="Gene3D" id="3.80.10.10">
    <property type="entry name" value="Ribonuclease Inhibitor"/>
    <property type="match status" value="1"/>
</dbReference>
<accession>A0A0G4FU96</accession>
<organism evidence="2">
    <name type="scientific">Chromera velia CCMP2878</name>
    <dbReference type="NCBI Taxonomy" id="1169474"/>
    <lineage>
        <taxon>Eukaryota</taxon>
        <taxon>Sar</taxon>
        <taxon>Alveolata</taxon>
        <taxon>Colpodellida</taxon>
        <taxon>Chromeraceae</taxon>
        <taxon>Chromera</taxon>
    </lineage>
</organism>
<dbReference type="SUPFAM" id="SSF52047">
    <property type="entry name" value="RNI-like"/>
    <property type="match status" value="1"/>
</dbReference>
<dbReference type="VEuPathDB" id="CryptoDB:Cvel_18627"/>
<reference evidence="2" key="1">
    <citation type="submission" date="2014-11" db="EMBL/GenBank/DDBJ databases">
        <authorList>
            <person name="Otto D Thomas"/>
            <person name="Naeem Raeece"/>
        </authorList>
    </citation>
    <scope>NUCLEOTIDE SEQUENCE</scope>
</reference>
<sequence>MSTPGERERDRYLRALKHNIPSFPALWTGPRPTILTREPAKVDQSLLDRARILQKSLEAGTEAEAEEEDPTEISTGTSSCLVSHFRHVRLQKGERPDVFVCSSCQDVVHPLQPSAVEENTFMYQCLAEECNANHPAKFCRHCWVRRRGELCFRDHYQALGTVKNVRGETGVRSGEQTENTGCFETLRHSVPAWFPQRLKDTPCLISCSLCGMGSLLQNGGFYSCGGACFGQGCRDSSVVFCRDCYAEVMLRTPRKFRSLVPLAYLARHGAARLLLAGAFVKFVDAGGRIGRRQDLEQSHPELFLTAPDVLLVEDVSPTRNIFVVSYPWLSREEPDPDGHTSRAVADFLRRDSSAYIFWDVACLEQPKWGGGAEGGGGEFRVGGDGGQRGRSAGEELRYGLAMSAFETIFAGQSPRLCVLRVTSVPRDAPNRRPFYTRGWCRLETALAAHKKPHQVFTIPPVDDPRNRIAPVSIPLAPELFEDVLLQGNAATAGGEGESDDEDGLVLSNTMRGGAGGSASSLPDGPGIFHRESDRKAALLIYTRFFESIAQQTNAFSLTKMRTGSAAGLSSDPFFSSAPLRSTTKVGLGASSRSPAGDPLSLHGDGPFLTRVRLYLTQLRSAQSGVFRHLEDVRFLRRCVSDGGAACISRAFAALPALKVLWMEEGPLTSTGVKQVCKAFVTRAASALGGSVGGRRVRRLSLKDVSFRGCSAVEDECCESLKSLVGVMRDPSTVNLEGTGLSSSALLDVKLQTFRMRKVVPQDVQIWDVAVSGQQTNTLGLLLDFIRNSRRGRRPYVIRRLSLRRCSVSDAAFARLIGPLLSLPSLRICDFDHNELSLKSLEALDEALDNVVAQRRERGAPRAEGVLLQRVDFHGNFEGRQREMGRERAAQIQRRIPKLEVFV</sequence>
<gene>
    <name evidence="2" type="ORF">Cvel_18627</name>
</gene>
<evidence type="ECO:0000256" key="1">
    <source>
        <dbReference type="SAM" id="MobiDB-lite"/>
    </source>
</evidence>
<evidence type="ECO:0000313" key="2">
    <source>
        <dbReference type="EMBL" id="CEM17898.1"/>
    </source>
</evidence>